<feature type="compositionally biased region" description="Low complexity" evidence="1">
    <location>
        <begin position="322"/>
        <end position="336"/>
    </location>
</feature>
<feature type="region of interest" description="Disordered" evidence="1">
    <location>
        <begin position="257"/>
        <end position="379"/>
    </location>
</feature>
<dbReference type="EMBL" id="ML992686">
    <property type="protein sequence ID" value="KAF2209588.1"/>
    <property type="molecule type" value="Genomic_DNA"/>
</dbReference>
<organism evidence="2 3">
    <name type="scientific">Cercospora zeae-maydis SCOH1-5</name>
    <dbReference type="NCBI Taxonomy" id="717836"/>
    <lineage>
        <taxon>Eukaryota</taxon>
        <taxon>Fungi</taxon>
        <taxon>Dikarya</taxon>
        <taxon>Ascomycota</taxon>
        <taxon>Pezizomycotina</taxon>
        <taxon>Dothideomycetes</taxon>
        <taxon>Dothideomycetidae</taxon>
        <taxon>Mycosphaerellales</taxon>
        <taxon>Mycosphaerellaceae</taxon>
        <taxon>Cercospora</taxon>
    </lineage>
</organism>
<dbReference type="AlphaFoldDB" id="A0A6A6F556"/>
<accession>A0A6A6F556</accession>
<feature type="compositionally biased region" description="Polar residues" evidence="1">
    <location>
        <begin position="40"/>
        <end position="53"/>
    </location>
</feature>
<keyword evidence="3" id="KW-1185">Reference proteome</keyword>
<feature type="region of interest" description="Disordered" evidence="1">
    <location>
        <begin position="148"/>
        <end position="172"/>
    </location>
</feature>
<feature type="compositionally biased region" description="Polar residues" evidence="1">
    <location>
        <begin position="156"/>
        <end position="172"/>
    </location>
</feature>
<feature type="compositionally biased region" description="Low complexity" evidence="1">
    <location>
        <begin position="346"/>
        <end position="356"/>
    </location>
</feature>
<reference evidence="2" key="1">
    <citation type="journal article" date="2020" name="Stud. Mycol.">
        <title>101 Dothideomycetes genomes: a test case for predicting lifestyles and emergence of pathogens.</title>
        <authorList>
            <person name="Haridas S."/>
            <person name="Albert R."/>
            <person name="Binder M."/>
            <person name="Bloem J."/>
            <person name="Labutti K."/>
            <person name="Salamov A."/>
            <person name="Andreopoulos B."/>
            <person name="Baker S."/>
            <person name="Barry K."/>
            <person name="Bills G."/>
            <person name="Bluhm B."/>
            <person name="Cannon C."/>
            <person name="Castanera R."/>
            <person name="Culley D."/>
            <person name="Daum C."/>
            <person name="Ezra D."/>
            <person name="Gonzalez J."/>
            <person name="Henrissat B."/>
            <person name="Kuo A."/>
            <person name="Liang C."/>
            <person name="Lipzen A."/>
            <person name="Lutzoni F."/>
            <person name="Magnuson J."/>
            <person name="Mondo S."/>
            <person name="Nolan M."/>
            <person name="Ohm R."/>
            <person name="Pangilinan J."/>
            <person name="Park H.-J."/>
            <person name="Ramirez L."/>
            <person name="Alfaro M."/>
            <person name="Sun H."/>
            <person name="Tritt A."/>
            <person name="Yoshinaga Y."/>
            <person name="Zwiers L.-H."/>
            <person name="Turgeon B."/>
            <person name="Goodwin S."/>
            <person name="Spatafora J."/>
            <person name="Crous P."/>
            <person name="Grigoriev I."/>
        </authorList>
    </citation>
    <scope>NUCLEOTIDE SEQUENCE</scope>
    <source>
        <strain evidence="2">SCOH1-5</strain>
    </source>
</reference>
<evidence type="ECO:0000256" key="1">
    <source>
        <dbReference type="SAM" id="MobiDB-lite"/>
    </source>
</evidence>
<evidence type="ECO:0000313" key="2">
    <source>
        <dbReference type="EMBL" id="KAF2209588.1"/>
    </source>
</evidence>
<feature type="compositionally biased region" description="Polar residues" evidence="1">
    <location>
        <begin position="364"/>
        <end position="377"/>
    </location>
</feature>
<feature type="compositionally biased region" description="Low complexity" evidence="1">
    <location>
        <begin position="15"/>
        <end position="39"/>
    </location>
</feature>
<feature type="region of interest" description="Disordered" evidence="1">
    <location>
        <begin position="15"/>
        <end position="60"/>
    </location>
</feature>
<name>A0A6A6F556_9PEZI</name>
<protein>
    <submittedName>
        <fullName evidence="2">Uncharacterized protein</fullName>
    </submittedName>
</protein>
<proteinExistence type="predicted"/>
<dbReference type="OrthoDB" id="3645219at2759"/>
<evidence type="ECO:0000313" key="3">
    <source>
        <dbReference type="Proteomes" id="UP000799539"/>
    </source>
</evidence>
<gene>
    <name evidence="2" type="ORF">CERZMDRAFT_100373</name>
</gene>
<dbReference type="Proteomes" id="UP000799539">
    <property type="component" value="Unassembled WGS sequence"/>
</dbReference>
<sequence>MSRPMRPLSRRLLYLEAPRQTQQQQQQQRYQAARTFTTTPTHSASKQPSTTYKSPDPASSPAFQTLKEIDAQTLTKTKTQVNHIINLASQLSSLTSQILSSAVQIQLSPGKIPPYKPKTWIYQQQIASSRFGLLHSHATRLHANLDDLESAPYPSDTPNSSPAAKFSSSLATQSQQDKINELRNLKLLQESTAHRVSLRLTGLEERLDAVRAEDYGLAVRKAVKRGESVEMMKKFKPAFKRVVAEGSVIVKEGDEGKTKVGRGTLAETVEKPTEGWGATATEKLEVGSVPAARTKNPFQSGREAPEPLQQQQQQPAEGNSVSTDGSGESNGTTTTSQPAFKRRMRTLSSRPLSSRPLRTRTHARNTTMTGKPSSSMQDIRAALERGLKMP</sequence>